<dbReference type="InterPro" id="IPR029063">
    <property type="entry name" value="SAM-dependent_MTases_sf"/>
</dbReference>
<reference evidence="1" key="2">
    <citation type="submission" date="2020-09" db="EMBL/GenBank/DDBJ databases">
        <authorList>
            <person name="Sun Q."/>
            <person name="Zhou Y."/>
        </authorList>
    </citation>
    <scope>NUCLEOTIDE SEQUENCE</scope>
    <source>
        <strain evidence="1">CGMCC 1.15725</strain>
    </source>
</reference>
<comment type="caution">
    <text evidence="1">The sequence shown here is derived from an EMBL/GenBank/DDBJ whole genome shotgun (WGS) entry which is preliminary data.</text>
</comment>
<dbReference type="SUPFAM" id="SSF53335">
    <property type="entry name" value="S-adenosyl-L-methionine-dependent methyltransferases"/>
    <property type="match status" value="1"/>
</dbReference>
<gene>
    <name evidence="1" type="ORF">GCM10011611_35370</name>
</gene>
<sequence>MAVKDVARGVVGSFIRPIWRRAWARLETRLQIPERRIAELETRSGGLEARLDEWLPVMLSMTSTMAKLSKELASAPLARIEEMDKQLSELAAHLKQTESRIDAKLASNRDSFAQLQNTTQQLWERIDFIRKEVLLEIRYGNHPASAKPGKVTPKIINSIKIAEMAARGLRLNLGCGHIPMEQYINVDLRELPSVDVVAEVDDLPFEAETVSEIYSAHLIEHFPQEHFRRRLLPYWRSLLADHGVLHVVAPDGEAMLDGIAKRTYAFSDFREVLFGGQDYDGDFHYNMFTPDTLAEMLAEVGFKDITCLAKGRRNGACFEFEMTAKRTAAHRPNPAPAEMELVG</sequence>
<name>A0A8J2YVX2_9PROT</name>
<dbReference type="Gene3D" id="3.40.50.150">
    <property type="entry name" value="Vaccinia Virus protein VP39"/>
    <property type="match status" value="1"/>
</dbReference>
<organism evidence="1 2">
    <name type="scientific">Aliidongia dinghuensis</name>
    <dbReference type="NCBI Taxonomy" id="1867774"/>
    <lineage>
        <taxon>Bacteria</taxon>
        <taxon>Pseudomonadati</taxon>
        <taxon>Pseudomonadota</taxon>
        <taxon>Alphaproteobacteria</taxon>
        <taxon>Rhodospirillales</taxon>
        <taxon>Dongiaceae</taxon>
        <taxon>Aliidongia</taxon>
    </lineage>
</organism>
<evidence type="ECO:0000313" key="2">
    <source>
        <dbReference type="Proteomes" id="UP000646365"/>
    </source>
</evidence>
<protein>
    <recommendedName>
        <fullName evidence="3">Methyltransferase domain-containing protein</fullName>
    </recommendedName>
</protein>
<dbReference type="EMBL" id="BMJQ01000009">
    <property type="protein sequence ID" value="GGF26229.1"/>
    <property type="molecule type" value="Genomic_DNA"/>
</dbReference>
<proteinExistence type="predicted"/>
<keyword evidence="2" id="KW-1185">Reference proteome</keyword>
<evidence type="ECO:0000313" key="1">
    <source>
        <dbReference type="EMBL" id="GGF26229.1"/>
    </source>
</evidence>
<reference evidence="1" key="1">
    <citation type="journal article" date="2014" name="Int. J. Syst. Evol. Microbiol.">
        <title>Complete genome sequence of Corynebacterium casei LMG S-19264T (=DSM 44701T), isolated from a smear-ripened cheese.</title>
        <authorList>
            <consortium name="US DOE Joint Genome Institute (JGI-PGF)"/>
            <person name="Walter F."/>
            <person name="Albersmeier A."/>
            <person name="Kalinowski J."/>
            <person name="Ruckert C."/>
        </authorList>
    </citation>
    <scope>NUCLEOTIDE SEQUENCE</scope>
    <source>
        <strain evidence="1">CGMCC 1.15725</strain>
    </source>
</reference>
<accession>A0A8J2YVX2</accession>
<dbReference type="Proteomes" id="UP000646365">
    <property type="component" value="Unassembled WGS sequence"/>
</dbReference>
<evidence type="ECO:0008006" key="3">
    <source>
        <dbReference type="Google" id="ProtNLM"/>
    </source>
</evidence>
<dbReference type="RefSeq" id="WP_189048133.1">
    <property type="nucleotide sequence ID" value="NZ_BMJQ01000009.1"/>
</dbReference>
<dbReference type="AlphaFoldDB" id="A0A8J2YVX2"/>